<feature type="signal peptide" evidence="3">
    <location>
        <begin position="1"/>
        <end position="18"/>
    </location>
</feature>
<dbReference type="AlphaFoldDB" id="A0A0B4FBI1"/>
<dbReference type="SUPFAM" id="SSF51735">
    <property type="entry name" value="NAD(P)-binding Rossmann-fold domains"/>
    <property type="match status" value="1"/>
</dbReference>
<organism evidence="4 5">
    <name type="scientific">Metarhizium anisopliae (strain ARSEF 549)</name>
    <dbReference type="NCBI Taxonomy" id="3151832"/>
    <lineage>
        <taxon>Eukaryota</taxon>
        <taxon>Fungi</taxon>
        <taxon>Dikarya</taxon>
        <taxon>Ascomycota</taxon>
        <taxon>Pezizomycotina</taxon>
        <taxon>Sordariomycetes</taxon>
        <taxon>Hypocreomycetidae</taxon>
        <taxon>Hypocreales</taxon>
        <taxon>Clavicipitaceae</taxon>
        <taxon>Metarhizium</taxon>
    </lineage>
</organism>
<dbReference type="HOGENOM" id="CLU_1240392_0_0_1"/>
<evidence type="ECO:0000256" key="1">
    <source>
        <dbReference type="ARBA" id="ARBA00022857"/>
    </source>
</evidence>
<dbReference type="EMBL" id="AZNF01000007">
    <property type="protein sequence ID" value="KID65062.1"/>
    <property type="molecule type" value="Genomic_DNA"/>
</dbReference>
<keyword evidence="3" id="KW-0732">Signal</keyword>
<gene>
    <name evidence="4" type="ORF">MAN_06073</name>
</gene>
<evidence type="ECO:0000313" key="4">
    <source>
        <dbReference type="EMBL" id="KID65062.1"/>
    </source>
</evidence>
<dbReference type="SUPFAM" id="SSF50129">
    <property type="entry name" value="GroES-like"/>
    <property type="match status" value="1"/>
</dbReference>
<evidence type="ECO:0000313" key="5">
    <source>
        <dbReference type="Proteomes" id="UP000031186"/>
    </source>
</evidence>
<dbReference type="InterPro" id="IPR011032">
    <property type="entry name" value="GroES-like_sf"/>
</dbReference>
<feature type="non-terminal residue" evidence="4">
    <location>
        <position position="1"/>
    </location>
</feature>
<evidence type="ECO:0000256" key="3">
    <source>
        <dbReference type="SAM" id="SignalP"/>
    </source>
</evidence>
<reference evidence="4 5" key="1">
    <citation type="journal article" date="2014" name="Proc. Natl. Acad. Sci. U.S.A.">
        <title>Trajectory and genomic determinants of fungal-pathogen speciation and host adaptation.</title>
        <authorList>
            <person name="Hu X."/>
            <person name="Xiao G."/>
            <person name="Zheng P."/>
            <person name="Shang Y."/>
            <person name="Su Y."/>
            <person name="Zhang X."/>
            <person name="Liu X."/>
            <person name="Zhan S."/>
            <person name="St Leger R.J."/>
            <person name="Wang C."/>
        </authorList>
    </citation>
    <scope>NUCLEOTIDE SEQUENCE [LARGE SCALE GENOMIC DNA]</scope>
    <source>
        <strain evidence="4 5">ARSEF 549</strain>
    </source>
</reference>
<accession>A0A0B4FBI1</accession>
<dbReference type="GO" id="GO:0070402">
    <property type="term" value="F:NADPH binding"/>
    <property type="evidence" value="ECO:0007669"/>
    <property type="project" value="TreeGrafter"/>
</dbReference>
<dbReference type="VEuPathDB" id="FungiDB:MAN_06073"/>
<feature type="chain" id="PRO_5002102353" evidence="3">
    <location>
        <begin position="19"/>
        <end position="223"/>
    </location>
</feature>
<dbReference type="Gene3D" id="3.90.180.10">
    <property type="entry name" value="Medium-chain alcohol dehydrogenases, catalytic domain"/>
    <property type="match status" value="1"/>
</dbReference>
<keyword evidence="2" id="KW-0560">Oxidoreductase</keyword>
<comment type="caution">
    <text evidence="4">The sequence shown here is derived from an EMBL/GenBank/DDBJ whole genome shotgun (WGS) entry which is preliminary data.</text>
</comment>
<keyword evidence="1" id="KW-0521">NADP</keyword>
<dbReference type="PANTHER" id="PTHR48106">
    <property type="entry name" value="QUINONE OXIDOREDUCTASE PIG3-RELATED"/>
    <property type="match status" value="1"/>
</dbReference>
<evidence type="ECO:0000256" key="2">
    <source>
        <dbReference type="ARBA" id="ARBA00023002"/>
    </source>
</evidence>
<sequence>MMLPSLLTWMLFVTTCRRLEWSPVLCSVSLQAIPSFKASYGAVIIPDTKSSKSEDFEYPHTMNPATMDAVFYFLLAGFNDDRPIDEDAVLYVQIEYVALDKLVASIRNTSPQGWGREAAGTISSEVNAFHVGRRVVVLETEASKTVVRAHERRLAAIPSSLSSQDAVAMPIALVTAQYCLLDVSSVRRGSTVLVNSAGSALGQVAIQIAQLAGTKVFVLVSSK</sequence>
<dbReference type="Proteomes" id="UP000031186">
    <property type="component" value="Unassembled WGS sequence"/>
</dbReference>
<proteinExistence type="predicted"/>
<protein>
    <submittedName>
        <fullName evidence="4">Alcohol dehydrogenase superfamily, zinc-type</fullName>
    </submittedName>
</protein>
<keyword evidence="5" id="KW-1185">Reference proteome</keyword>
<name>A0A0B4FBI1_METAF</name>
<dbReference type="InterPro" id="IPR036291">
    <property type="entry name" value="NAD(P)-bd_dom_sf"/>
</dbReference>
<dbReference type="GO" id="GO:0016651">
    <property type="term" value="F:oxidoreductase activity, acting on NAD(P)H"/>
    <property type="evidence" value="ECO:0007669"/>
    <property type="project" value="TreeGrafter"/>
</dbReference>